<gene>
    <name evidence="1" type="primary">ORF139</name>
</gene>
<dbReference type="EMBL" id="HQ641347">
    <property type="protein sequence ID" value="ADX87956.1"/>
    <property type="molecule type" value="Genomic_DNA"/>
</dbReference>
<name>F1D1G2_9CAUD</name>
<proteinExistence type="predicted"/>
<dbReference type="KEGG" id="vg:10228619"/>
<evidence type="ECO:0000313" key="2">
    <source>
        <dbReference type="Proteomes" id="UP000007502"/>
    </source>
</evidence>
<sequence length="114" mass="13161">MIDFLNHFGSLISDQALKFYIAFAALVGWIGNKVRVFLAAKKKERDAVLLRIDELEESQQTILHRMDALDKTMSEDREERKDMHRKLDLIVETTSKLATQTAVNAARLEERSKQ</sequence>
<dbReference type="Proteomes" id="UP000007502">
    <property type="component" value="Segment"/>
</dbReference>
<keyword evidence="2" id="KW-1185">Reference proteome</keyword>
<dbReference type="GeneID" id="10228619"/>
<dbReference type="RefSeq" id="YP_004251081.1">
    <property type="nucleotide sequence ID" value="NC_015157.1"/>
</dbReference>
<organism evidence="1 2">
    <name type="scientific">Vibrio phage ICP1</name>
    <dbReference type="NCBI Taxonomy" id="979525"/>
    <lineage>
        <taxon>Viruses</taxon>
        <taxon>Duplodnaviria</taxon>
        <taxon>Heunggongvirae</taxon>
        <taxon>Uroviricota</taxon>
        <taxon>Caudoviricetes</taxon>
        <taxon>Mohonavirus</taxon>
        <taxon>Mohonavirus ICP1</taxon>
    </lineage>
</organism>
<protein>
    <submittedName>
        <fullName evidence="1">Uncharacterized protein ORF139</fullName>
    </submittedName>
</protein>
<reference evidence="1 2" key="1">
    <citation type="journal article" date="2011" name="MBio">
        <title>Evidence of a dominant lineage of Vibrio cholerae-specific lytic bacteriophages shed by cholera patients over a 10-year period in Dhaka, Bangladesh.</title>
        <authorList>
            <person name="Seed K.D."/>
            <person name="Bodi K.L."/>
            <person name="Kropinski A.M."/>
            <person name="Ackermann H.W."/>
            <person name="Calderwood S.B."/>
            <person name="Qadri F."/>
            <person name="Camilli A."/>
        </authorList>
    </citation>
    <scope>NUCLEOTIDE SEQUENCE [LARGE SCALE GENOMIC DNA]</scope>
</reference>
<accession>F1D1G2</accession>
<evidence type="ECO:0000313" key="1">
    <source>
        <dbReference type="EMBL" id="ADX87956.1"/>
    </source>
</evidence>